<dbReference type="Proteomes" id="UP001085076">
    <property type="component" value="Miscellaneous, Linkage group lg04"/>
</dbReference>
<keyword evidence="3" id="KW-1185">Reference proteome</keyword>
<dbReference type="EMBL" id="JAGGNH010000004">
    <property type="protein sequence ID" value="KAJ0975808.1"/>
    <property type="molecule type" value="Genomic_DNA"/>
</dbReference>
<reference evidence="2" key="1">
    <citation type="submission" date="2021-03" db="EMBL/GenBank/DDBJ databases">
        <authorList>
            <person name="Li Z."/>
            <person name="Yang C."/>
        </authorList>
    </citation>
    <scope>NUCLEOTIDE SEQUENCE</scope>
    <source>
        <strain evidence="2">Dzin_1.0</strain>
        <tissue evidence="2">Leaf</tissue>
    </source>
</reference>
<feature type="compositionally biased region" description="Low complexity" evidence="1">
    <location>
        <begin position="38"/>
        <end position="47"/>
    </location>
</feature>
<comment type="caution">
    <text evidence="2">The sequence shown here is derived from an EMBL/GenBank/DDBJ whole genome shotgun (WGS) entry which is preliminary data.</text>
</comment>
<evidence type="ECO:0000313" key="2">
    <source>
        <dbReference type="EMBL" id="KAJ0975808.1"/>
    </source>
</evidence>
<accession>A0A9D5CLR3</accession>
<evidence type="ECO:0000313" key="3">
    <source>
        <dbReference type="Proteomes" id="UP001085076"/>
    </source>
</evidence>
<dbReference type="AlphaFoldDB" id="A0A9D5CLR3"/>
<proteinExistence type="predicted"/>
<evidence type="ECO:0000256" key="1">
    <source>
        <dbReference type="SAM" id="MobiDB-lite"/>
    </source>
</evidence>
<feature type="region of interest" description="Disordered" evidence="1">
    <location>
        <begin position="1"/>
        <end position="63"/>
    </location>
</feature>
<protein>
    <submittedName>
        <fullName evidence="2">Uncharacterized protein</fullName>
    </submittedName>
</protein>
<reference evidence="2" key="2">
    <citation type="journal article" date="2022" name="Hortic Res">
        <title>The genome of Dioscorea zingiberensis sheds light on the biosynthesis, origin and evolution of the medicinally important diosgenin saponins.</title>
        <authorList>
            <person name="Li Y."/>
            <person name="Tan C."/>
            <person name="Li Z."/>
            <person name="Guo J."/>
            <person name="Li S."/>
            <person name="Chen X."/>
            <person name="Wang C."/>
            <person name="Dai X."/>
            <person name="Yang H."/>
            <person name="Song W."/>
            <person name="Hou L."/>
            <person name="Xu J."/>
            <person name="Tong Z."/>
            <person name="Xu A."/>
            <person name="Yuan X."/>
            <person name="Wang W."/>
            <person name="Yang Q."/>
            <person name="Chen L."/>
            <person name="Sun Z."/>
            <person name="Wang K."/>
            <person name="Pan B."/>
            <person name="Chen J."/>
            <person name="Bao Y."/>
            <person name="Liu F."/>
            <person name="Qi X."/>
            <person name="Gang D.R."/>
            <person name="Wen J."/>
            <person name="Li J."/>
        </authorList>
    </citation>
    <scope>NUCLEOTIDE SEQUENCE</scope>
    <source>
        <strain evidence="2">Dzin_1.0</strain>
    </source>
</reference>
<name>A0A9D5CLR3_9LILI</name>
<gene>
    <name evidence="2" type="ORF">J5N97_017773</name>
</gene>
<dbReference type="OrthoDB" id="1732197at2759"/>
<organism evidence="2 3">
    <name type="scientific">Dioscorea zingiberensis</name>
    <dbReference type="NCBI Taxonomy" id="325984"/>
    <lineage>
        <taxon>Eukaryota</taxon>
        <taxon>Viridiplantae</taxon>
        <taxon>Streptophyta</taxon>
        <taxon>Embryophyta</taxon>
        <taxon>Tracheophyta</taxon>
        <taxon>Spermatophyta</taxon>
        <taxon>Magnoliopsida</taxon>
        <taxon>Liliopsida</taxon>
        <taxon>Dioscoreales</taxon>
        <taxon>Dioscoreaceae</taxon>
        <taxon>Dioscorea</taxon>
    </lineage>
</organism>
<sequence>MEPKRCSSVSPISSPPPNHRSPPLSSRLPPHPLPSAPSPSSFSSSPHLPHRISTPHSPRSSARRWICTPRGLGMRKHYIIRVADDIISGDGLSPFSLLITKVSSFTAIAVPPPRCRPSTASDCAAGLHCFSCQLGFSGSRCIRSSVTDPFKLLEEQNRERLPQIGIGKPFDSIESYGMALSN</sequence>